<evidence type="ECO:0000256" key="4">
    <source>
        <dbReference type="ARBA" id="ARBA00025779"/>
    </source>
</evidence>
<dbReference type="InterPro" id="IPR000938">
    <property type="entry name" value="CAP-Gly_domain"/>
</dbReference>
<evidence type="ECO:0000259" key="6">
    <source>
        <dbReference type="PROSITE" id="PS50245"/>
    </source>
</evidence>
<feature type="region of interest" description="Disordered" evidence="5">
    <location>
        <begin position="172"/>
        <end position="193"/>
    </location>
</feature>
<dbReference type="InterPro" id="IPR029071">
    <property type="entry name" value="Ubiquitin-like_domsf"/>
</dbReference>
<dbReference type="PANTHER" id="PTHR18916:SF85">
    <property type="entry name" value="TUBULIN-FOLDING COFACTOR B"/>
    <property type="match status" value="1"/>
</dbReference>
<keyword evidence="8" id="KW-1185">Reference proteome</keyword>
<comment type="caution">
    <text evidence="7">The sequence shown here is derived from an EMBL/GenBank/DDBJ whole genome shotgun (WGS) entry which is preliminary data.</text>
</comment>
<reference evidence="7" key="1">
    <citation type="submission" date="2023-10" db="EMBL/GenBank/DDBJ databases">
        <authorList>
            <person name="Chen Y."/>
            <person name="Shah S."/>
            <person name="Dougan E. K."/>
            <person name="Thang M."/>
            <person name="Chan C."/>
        </authorList>
    </citation>
    <scope>NUCLEOTIDE SEQUENCE [LARGE SCALE GENOMIC DNA]</scope>
</reference>
<evidence type="ECO:0000313" key="8">
    <source>
        <dbReference type="Proteomes" id="UP001189429"/>
    </source>
</evidence>
<feature type="domain" description="CAP-Gly" evidence="6">
    <location>
        <begin position="222"/>
        <end position="266"/>
    </location>
</feature>
<proteinExistence type="inferred from homology"/>
<name>A0ABN9TJ15_9DINO</name>
<evidence type="ECO:0000256" key="5">
    <source>
        <dbReference type="SAM" id="MobiDB-lite"/>
    </source>
</evidence>
<protein>
    <recommendedName>
        <fullName evidence="6">CAP-Gly domain-containing protein</fullName>
    </recommendedName>
</protein>
<evidence type="ECO:0000256" key="1">
    <source>
        <dbReference type="ARBA" id="ARBA00004496"/>
    </source>
</evidence>
<dbReference type="InterPro" id="IPR036859">
    <property type="entry name" value="CAP-Gly_dom_sf"/>
</dbReference>
<dbReference type="SUPFAM" id="SSF54236">
    <property type="entry name" value="Ubiquitin-like"/>
    <property type="match status" value="1"/>
</dbReference>
<dbReference type="SUPFAM" id="SSF74924">
    <property type="entry name" value="Cap-Gly domain"/>
    <property type="match status" value="1"/>
</dbReference>
<dbReference type="PANTHER" id="PTHR18916">
    <property type="entry name" value="DYNACTIN 1-RELATED MICROTUBULE-BINDING"/>
    <property type="match status" value="1"/>
</dbReference>
<sequence length="287" mass="31733">MAGPRSEDLPTVGECPEMGQLRDWVTGNDESRYDFQAAGTLRLDVTHSNLVQRWHDIIFDVNMTVSAVKDKLYRHGGTPAKHQELYLRRGGGDTIFLMDASKTLGYYGARNGMEIHIKDTDEFSISKHGGLEDVSQVEKYVMDDDHYDKLTNTVRACKRREQEQRARAEAARRAAGGEALAEAQAEEEEEEPLEAVLERIPLGSRCQVEPGSRRGEVAFVGKVAGAKRGAWVGVCLDEPQGNNDGTGKDGARYFDCPGPKYGCFAKPENVTVGDFPVLDPFASDDEF</sequence>
<dbReference type="Pfam" id="PF14560">
    <property type="entry name" value="Ubiquitin_2"/>
    <property type="match status" value="1"/>
</dbReference>
<dbReference type="CDD" id="cd01789">
    <property type="entry name" value="Ubl_TBCB"/>
    <property type="match status" value="1"/>
</dbReference>
<feature type="compositionally biased region" description="Acidic residues" evidence="5">
    <location>
        <begin position="184"/>
        <end position="193"/>
    </location>
</feature>
<dbReference type="PROSITE" id="PS50245">
    <property type="entry name" value="CAP_GLY_2"/>
    <property type="match status" value="1"/>
</dbReference>
<dbReference type="InterPro" id="IPR045172">
    <property type="entry name" value="TBCB_Ubl"/>
</dbReference>
<keyword evidence="2" id="KW-0963">Cytoplasm</keyword>
<dbReference type="Proteomes" id="UP001189429">
    <property type="component" value="Unassembled WGS sequence"/>
</dbReference>
<keyword evidence="3" id="KW-0143">Chaperone</keyword>
<dbReference type="InterPro" id="IPR000626">
    <property type="entry name" value="Ubiquitin-like_dom"/>
</dbReference>
<organism evidence="7 8">
    <name type="scientific">Prorocentrum cordatum</name>
    <dbReference type="NCBI Taxonomy" id="2364126"/>
    <lineage>
        <taxon>Eukaryota</taxon>
        <taxon>Sar</taxon>
        <taxon>Alveolata</taxon>
        <taxon>Dinophyceae</taxon>
        <taxon>Prorocentrales</taxon>
        <taxon>Prorocentraceae</taxon>
        <taxon>Prorocentrum</taxon>
    </lineage>
</organism>
<comment type="subcellular location">
    <subcellularLocation>
        <location evidence="1">Cytoplasm</location>
    </subcellularLocation>
</comment>
<dbReference type="Pfam" id="PF01302">
    <property type="entry name" value="CAP_GLY"/>
    <property type="match status" value="1"/>
</dbReference>
<dbReference type="SMART" id="SM01052">
    <property type="entry name" value="CAP_GLY"/>
    <property type="match status" value="1"/>
</dbReference>
<feature type="compositionally biased region" description="Low complexity" evidence="5">
    <location>
        <begin position="173"/>
        <end position="183"/>
    </location>
</feature>
<evidence type="ECO:0000256" key="3">
    <source>
        <dbReference type="ARBA" id="ARBA00023186"/>
    </source>
</evidence>
<dbReference type="Gene3D" id="3.10.20.90">
    <property type="entry name" value="Phosphatidylinositol 3-kinase Catalytic Subunit, Chain A, domain 1"/>
    <property type="match status" value="1"/>
</dbReference>
<evidence type="ECO:0000256" key="2">
    <source>
        <dbReference type="ARBA" id="ARBA00022490"/>
    </source>
</evidence>
<comment type="similarity">
    <text evidence="4">Belongs to the TBCB family.</text>
</comment>
<dbReference type="EMBL" id="CAUYUJ010014758">
    <property type="protein sequence ID" value="CAK0845690.1"/>
    <property type="molecule type" value="Genomic_DNA"/>
</dbReference>
<dbReference type="Gene3D" id="2.30.30.190">
    <property type="entry name" value="CAP Gly-rich-like domain"/>
    <property type="match status" value="1"/>
</dbReference>
<accession>A0ABN9TJ15</accession>
<evidence type="ECO:0000313" key="7">
    <source>
        <dbReference type="EMBL" id="CAK0845690.1"/>
    </source>
</evidence>
<gene>
    <name evidence="7" type="ORF">PCOR1329_LOCUS39408</name>
</gene>